<dbReference type="NCBIfam" id="TIGR00369">
    <property type="entry name" value="unchar_dom_1"/>
    <property type="match status" value="1"/>
</dbReference>
<organism evidence="3 4">
    <name type="scientific">Candidatus Marimicrobium litorale</name>
    <dbReference type="NCBI Taxonomy" id="2518991"/>
    <lineage>
        <taxon>Bacteria</taxon>
        <taxon>Pseudomonadati</taxon>
        <taxon>Pseudomonadota</taxon>
        <taxon>Gammaproteobacteria</taxon>
        <taxon>Cellvibrionales</taxon>
        <taxon>Halieaceae</taxon>
        <taxon>Marimicrobium</taxon>
    </lineage>
</organism>
<dbReference type="PANTHER" id="PTHR42856:SF1">
    <property type="entry name" value="ACYL-COENZYME A THIOESTERASE PAAI"/>
    <property type="match status" value="1"/>
</dbReference>
<evidence type="ECO:0000259" key="2">
    <source>
        <dbReference type="Pfam" id="PF03061"/>
    </source>
</evidence>
<evidence type="ECO:0000313" key="3">
    <source>
        <dbReference type="EMBL" id="MCX2977688.1"/>
    </source>
</evidence>
<feature type="domain" description="Thioesterase" evidence="2">
    <location>
        <begin position="37"/>
        <end position="108"/>
    </location>
</feature>
<comment type="caution">
    <text evidence="3">The sequence shown here is derived from an EMBL/GenBank/DDBJ whole genome shotgun (WGS) entry which is preliminary data.</text>
</comment>
<proteinExistence type="predicted"/>
<protein>
    <submittedName>
        <fullName evidence="3">PaaI family thioesterase</fullName>
    </submittedName>
</protein>
<dbReference type="PANTHER" id="PTHR42856">
    <property type="entry name" value="ACYL-COENZYME A THIOESTERASE PAAI"/>
    <property type="match status" value="1"/>
</dbReference>
<name>A0ABT3T5X2_9GAMM</name>
<dbReference type="InterPro" id="IPR003736">
    <property type="entry name" value="PAAI_dom"/>
</dbReference>
<keyword evidence="1" id="KW-0378">Hydrolase</keyword>
<dbReference type="Pfam" id="PF03061">
    <property type="entry name" value="4HBT"/>
    <property type="match status" value="1"/>
</dbReference>
<accession>A0ABT3T5X2</accession>
<dbReference type="InterPro" id="IPR029069">
    <property type="entry name" value="HotDog_dom_sf"/>
</dbReference>
<dbReference type="Proteomes" id="UP001143304">
    <property type="component" value="Unassembled WGS sequence"/>
</dbReference>
<dbReference type="SUPFAM" id="SSF54637">
    <property type="entry name" value="Thioesterase/thiol ester dehydrase-isomerase"/>
    <property type="match status" value="1"/>
</dbReference>
<dbReference type="EMBL" id="SHNO01000001">
    <property type="protein sequence ID" value="MCX2977688.1"/>
    <property type="molecule type" value="Genomic_DNA"/>
</dbReference>
<dbReference type="InterPro" id="IPR006683">
    <property type="entry name" value="Thioestr_dom"/>
</dbReference>
<evidence type="ECO:0000313" key="4">
    <source>
        <dbReference type="Proteomes" id="UP001143304"/>
    </source>
</evidence>
<sequence length="127" mass="13744">MIHPFADLVGLKIDTHNDGTSTCSVEVSEKLLNPHRVVHGAVIFSLADTGMGAALYPSLLEGQICATIEIKINYYRPVTTGLLTCETTVVNRGKSVANMESNIFCNDTLIAKANGNYSIFTPSVKKR</sequence>
<dbReference type="Gene3D" id="3.10.129.10">
    <property type="entry name" value="Hotdog Thioesterase"/>
    <property type="match status" value="1"/>
</dbReference>
<dbReference type="InterPro" id="IPR052723">
    <property type="entry name" value="Acyl-CoA_thioesterase_PaaI"/>
</dbReference>
<reference evidence="3" key="1">
    <citation type="submission" date="2019-02" db="EMBL/GenBank/DDBJ databases">
        <authorList>
            <person name="Li S.-H."/>
        </authorList>
    </citation>
    <scope>NUCLEOTIDE SEQUENCE</scope>
    <source>
        <strain evidence="3">IMCC11814</strain>
    </source>
</reference>
<keyword evidence="4" id="KW-1185">Reference proteome</keyword>
<gene>
    <name evidence="3" type="ORF">EYC82_10010</name>
</gene>
<dbReference type="CDD" id="cd03443">
    <property type="entry name" value="PaaI_thioesterase"/>
    <property type="match status" value="1"/>
</dbReference>
<dbReference type="RefSeq" id="WP_423243904.1">
    <property type="nucleotide sequence ID" value="NZ_SHNO01000001.1"/>
</dbReference>
<evidence type="ECO:0000256" key="1">
    <source>
        <dbReference type="ARBA" id="ARBA00022801"/>
    </source>
</evidence>